<organism evidence="2 3">
    <name type="scientific">Lupinus luteus</name>
    <name type="common">European yellow lupine</name>
    <dbReference type="NCBI Taxonomy" id="3873"/>
    <lineage>
        <taxon>Eukaryota</taxon>
        <taxon>Viridiplantae</taxon>
        <taxon>Streptophyta</taxon>
        <taxon>Embryophyta</taxon>
        <taxon>Tracheophyta</taxon>
        <taxon>Spermatophyta</taxon>
        <taxon>Magnoliopsida</taxon>
        <taxon>eudicotyledons</taxon>
        <taxon>Gunneridae</taxon>
        <taxon>Pentapetalae</taxon>
        <taxon>rosids</taxon>
        <taxon>fabids</taxon>
        <taxon>Fabales</taxon>
        <taxon>Fabaceae</taxon>
        <taxon>Papilionoideae</taxon>
        <taxon>50 kb inversion clade</taxon>
        <taxon>genistoids sensu lato</taxon>
        <taxon>core genistoids</taxon>
        <taxon>Genisteae</taxon>
        <taxon>Lupinus</taxon>
    </lineage>
</organism>
<evidence type="ECO:0000313" key="2">
    <source>
        <dbReference type="EMBL" id="CAL0323664.1"/>
    </source>
</evidence>
<accession>A0AAV1XRN3</accession>
<reference evidence="2 3" key="1">
    <citation type="submission" date="2024-03" db="EMBL/GenBank/DDBJ databases">
        <authorList>
            <person name="Martinez-Hernandez J."/>
        </authorList>
    </citation>
    <scope>NUCLEOTIDE SEQUENCE [LARGE SCALE GENOMIC DNA]</scope>
</reference>
<evidence type="ECO:0000313" key="3">
    <source>
        <dbReference type="Proteomes" id="UP001497480"/>
    </source>
</evidence>
<dbReference type="Proteomes" id="UP001497480">
    <property type="component" value="Unassembled WGS sequence"/>
</dbReference>
<comment type="caution">
    <text evidence="2">The sequence shown here is derived from an EMBL/GenBank/DDBJ whole genome shotgun (WGS) entry which is preliminary data.</text>
</comment>
<dbReference type="EMBL" id="CAXHTB010000017">
    <property type="protein sequence ID" value="CAL0323664.1"/>
    <property type="molecule type" value="Genomic_DNA"/>
</dbReference>
<dbReference type="AlphaFoldDB" id="A0AAV1XRN3"/>
<sequence>MENNFFILIWTPTVAIAQGHTDPSHKWKTTFNSIHHNRTCFFSAGGSSELRTFYGVMGSDFTGAVTENSSDDSLRKVMYLSCWGQG</sequence>
<dbReference type="Pfam" id="PF12609">
    <property type="entry name" value="DUF3774"/>
    <property type="match status" value="1"/>
</dbReference>
<keyword evidence="3" id="KW-1185">Reference proteome</keyword>
<gene>
    <name evidence="2" type="ORF">LLUT_LOCUS24724</name>
</gene>
<evidence type="ECO:0008006" key="4">
    <source>
        <dbReference type="Google" id="ProtNLM"/>
    </source>
</evidence>
<evidence type="ECO:0000256" key="1">
    <source>
        <dbReference type="SAM" id="SignalP"/>
    </source>
</evidence>
<dbReference type="InterPro" id="IPR022251">
    <property type="entry name" value="DUF3774_wound-induced"/>
</dbReference>
<feature type="signal peptide" evidence="1">
    <location>
        <begin position="1"/>
        <end position="17"/>
    </location>
</feature>
<proteinExistence type="predicted"/>
<protein>
    <recommendedName>
        <fullName evidence="4">Secreted protein</fullName>
    </recommendedName>
</protein>
<feature type="chain" id="PRO_5043965409" description="Secreted protein" evidence="1">
    <location>
        <begin position="18"/>
        <end position="86"/>
    </location>
</feature>
<keyword evidence="1" id="KW-0732">Signal</keyword>
<name>A0AAV1XRN3_LUPLU</name>